<reference evidence="3" key="1">
    <citation type="journal article" date="2020" name="Stud. Mycol.">
        <title>101 Dothideomycetes genomes: a test case for predicting lifestyles and emergence of pathogens.</title>
        <authorList>
            <person name="Haridas S."/>
            <person name="Albert R."/>
            <person name="Binder M."/>
            <person name="Bloem J."/>
            <person name="Labutti K."/>
            <person name="Salamov A."/>
            <person name="Andreopoulos B."/>
            <person name="Baker S."/>
            <person name="Barry K."/>
            <person name="Bills G."/>
            <person name="Bluhm B."/>
            <person name="Cannon C."/>
            <person name="Castanera R."/>
            <person name="Culley D."/>
            <person name="Daum C."/>
            <person name="Ezra D."/>
            <person name="Gonzalez J."/>
            <person name="Henrissat B."/>
            <person name="Kuo A."/>
            <person name="Liang C."/>
            <person name="Lipzen A."/>
            <person name="Lutzoni F."/>
            <person name="Magnuson J."/>
            <person name="Mondo S."/>
            <person name="Nolan M."/>
            <person name="Ohm R."/>
            <person name="Pangilinan J."/>
            <person name="Park H.-J."/>
            <person name="Ramirez L."/>
            <person name="Alfaro M."/>
            <person name="Sun H."/>
            <person name="Tritt A."/>
            <person name="Yoshinaga Y."/>
            <person name="Zwiers L.-H."/>
            <person name="Turgeon B."/>
            <person name="Goodwin S."/>
            <person name="Spatafora J."/>
            <person name="Crous P."/>
            <person name="Grigoriev I."/>
        </authorList>
    </citation>
    <scope>NUCLEOTIDE SEQUENCE</scope>
    <source>
        <strain evidence="3">HMLAC05119</strain>
    </source>
</reference>
<evidence type="ECO:0000256" key="1">
    <source>
        <dbReference type="ARBA" id="ARBA00011353"/>
    </source>
</evidence>
<evidence type="ECO:0000313" key="3">
    <source>
        <dbReference type="EMBL" id="KAF1921532.1"/>
    </source>
</evidence>
<dbReference type="Proteomes" id="UP000800096">
    <property type="component" value="Unassembled WGS sequence"/>
</dbReference>
<dbReference type="Gene3D" id="2.40.50.40">
    <property type="match status" value="1"/>
</dbReference>
<dbReference type="SUPFAM" id="SSF54160">
    <property type="entry name" value="Chromo domain-like"/>
    <property type="match status" value="1"/>
</dbReference>
<dbReference type="InterPro" id="IPR023780">
    <property type="entry name" value="Chromo_domain"/>
</dbReference>
<accession>A0A6A5R1G8</accession>
<gene>
    <name evidence="3" type="ORF">BDU57DRAFT_440120</name>
</gene>
<protein>
    <recommendedName>
        <fullName evidence="2">Chromo domain-containing protein</fullName>
    </recommendedName>
</protein>
<sequence length="80" mass="8958">MANDATLPGQTQDPEGTVETMDLEADDETDYDVEAIEDARINASLVDPATNRRGLLQYLVRWTNYPKGPGNPTWEPYMNV</sequence>
<evidence type="ECO:0000259" key="2">
    <source>
        <dbReference type="PROSITE" id="PS50013"/>
    </source>
</evidence>
<name>A0A6A5R1G8_AMPQU</name>
<dbReference type="Pfam" id="PF00385">
    <property type="entry name" value="Chromo"/>
    <property type="match status" value="1"/>
</dbReference>
<feature type="non-terminal residue" evidence="3">
    <location>
        <position position="80"/>
    </location>
</feature>
<dbReference type="PROSITE" id="PS50013">
    <property type="entry name" value="CHROMO_2"/>
    <property type="match status" value="1"/>
</dbReference>
<organism evidence="3 4">
    <name type="scientific">Ampelomyces quisqualis</name>
    <name type="common">Powdery mildew agent</name>
    <dbReference type="NCBI Taxonomy" id="50730"/>
    <lineage>
        <taxon>Eukaryota</taxon>
        <taxon>Fungi</taxon>
        <taxon>Dikarya</taxon>
        <taxon>Ascomycota</taxon>
        <taxon>Pezizomycotina</taxon>
        <taxon>Dothideomycetes</taxon>
        <taxon>Pleosporomycetidae</taxon>
        <taxon>Pleosporales</taxon>
        <taxon>Pleosporineae</taxon>
        <taxon>Phaeosphaeriaceae</taxon>
        <taxon>Ampelomyces</taxon>
    </lineage>
</organism>
<dbReference type="EMBL" id="ML979132">
    <property type="protein sequence ID" value="KAF1921532.1"/>
    <property type="molecule type" value="Genomic_DNA"/>
</dbReference>
<dbReference type="InterPro" id="IPR016197">
    <property type="entry name" value="Chromo-like_dom_sf"/>
</dbReference>
<dbReference type="InterPro" id="IPR000953">
    <property type="entry name" value="Chromo/chromo_shadow_dom"/>
</dbReference>
<keyword evidence="4" id="KW-1185">Reference proteome</keyword>
<dbReference type="AlphaFoldDB" id="A0A6A5R1G8"/>
<dbReference type="GO" id="GO:0006338">
    <property type="term" value="P:chromatin remodeling"/>
    <property type="evidence" value="ECO:0007669"/>
    <property type="project" value="UniProtKB-ARBA"/>
</dbReference>
<dbReference type="OrthoDB" id="3689183at2759"/>
<comment type="subunit">
    <text evidence="1">Component of the NuA4 histone acetyltransferase complex.</text>
</comment>
<dbReference type="CDD" id="cd00024">
    <property type="entry name" value="CD_CSD"/>
    <property type="match status" value="1"/>
</dbReference>
<proteinExistence type="predicted"/>
<evidence type="ECO:0000313" key="4">
    <source>
        <dbReference type="Proteomes" id="UP000800096"/>
    </source>
</evidence>
<feature type="domain" description="Chromo" evidence="2">
    <location>
        <begin position="31"/>
        <end position="80"/>
    </location>
</feature>